<evidence type="ECO:0000256" key="1">
    <source>
        <dbReference type="SAM" id="MobiDB-lite"/>
    </source>
</evidence>
<evidence type="ECO:0000313" key="3">
    <source>
        <dbReference type="Proteomes" id="UP000807306"/>
    </source>
</evidence>
<accession>A0A9P6ECC5</accession>
<feature type="compositionally biased region" description="Polar residues" evidence="1">
    <location>
        <begin position="9"/>
        <end position="26"/>
    </location>
</feature>
<gene>
    <name evidence="2" type="ORF">CPB83DRAFT_908493</name>
</gene>
<reference evidence="2" key="1">
    <citation type="submission" date="2020-11" db="EMBL/GenBank/DDBJ databases">
        <authorList>
            <consortium name="DOE Joint Genome Institute"/>
            <person name="Ahrendt S."/>
            <person name="Riley R."/>
            <person name="Andreopoulos W."/>
            <person name="Labutti K."/>
            <person name="Pangilinan J."/>
            <person name="Ruiz-Duenas F.J."/>
            <person name="Barrasa J.M."/>
            <person name="Sanchez-Garcia M."/>
            <person name="Camarero S."/>
            <person name="Miyauchi S."/>
            <person name="Serrano A."/>
            <person name="Linde D."/>
            <person name="Babiker R."/>
            <person name="Drula E."/>
            <person name="Ayuso-Fernandez I."/>
            <person name="Pacheco R."/>
            <person name="Padilla G."/>
            <person name="Ferreira P."/>
            <person name="Barriuso J."/>
            <person name="Kellner H."/>
            <person name="Castanera R."/>
            <person name="Alfaro M."/>
            <person name="Ramirez L."/>
            <person name="Pisabarro A.G."/>
            <person name="Kuo A."/>
            <person name="Tritt A."/>
            <person name="Lipzen A."/>
            <person name="He G."/>
            <person name="Yan M."/>
            <person name="Ng V."/>
            <person name="Cullen D."/>
            <person name="Martin F."/>
            <person name="Rosso M.-N."/>
            <person name="Henrissat B."/>
            <person name="Hibbett D."/>
            <person name="Martinez A.T."/>
            <person name="Grigoriev I.V."/>
        </authorList>
    </citation>
    <scope>NUCLEOTIDE SEQUENCE</scope>
    <source>
        <strain evidence="2">CBS 506.95</strain>
    </source>
</reference>
<comment type="caution">
    <text evidence="2">The sequence shown here is derived from an EMBL/GenBank/DDBJ whole genome shotgun (WGS) entry which is preliminary data.</text>
</comment>
<dbReference type="EMBL" id="MU157872">
    <property type="protein sequence ID" value="KAF9526390.1"/>
    <property type="molecule type" value="Genomic_DNA"/>
</dbReference>
<evidence type="ECO:0000313" key="2">
    <source>
        <dbReference type="EMBL" id="KAF9526390.1"/>
    </source>
</evidence>
<dbReference type="Proteomes" id="UP000807306">
    <property type="component" value="Unassembled WGS sequence"/>
</dbReference>
<organism evidence="2 3">
    <name type="scientific">Crepidotus variabilis</name>
    <dbReference type="NCBI Taxonomy" id="179855"/>
    <lineage>
        <taxon>Eukaryota</taxon>
        <taxon>Fungi</taxon>
        <taxon>Dikarya</taxon>
        <taxon>Basidiomycota</taxon>
        <taxon>Agaricomycotina</taxon>
        <taxon>Agaricomycetes</taxon>
        <taxon>Agaricomycetidae</taxon>
        <taxon>Agaricales</taxon>
        <taxon>Agaricineae</taxon>
        <taxon>Crepidotaceae</taxon>
        <taxon>Crepidotus</taxon>
    </lineage>
</organism>
<dbReference type="OrthoDB" id="3250036at2759"/>
<proteinExistence type="predicted"/>
<name>A0A9P6ECC5_9AGAR</name>
<feature type="compositionally biased region" description="Polar residues" evidence="1">
    <location>
        <begin position="41"/>
        <end position="52"/>
    </location>
</feature>
<sequence length="120" mass="12897">MNPQRNDKLTQNQPEWTRASENNTSKDNYDSSASGGYGSSPDNAWSNKSQRGTDMPLTPQEVGITPDTGLIDQSTNGTNLKKELGDAKQGRDDRGFGQGSGGTAGEENVWGIEKGAEKDF</sequence>
<dbReference type="AlphaFoldDB" id="A0A9P6ECC5"/>
<keyword evidence="3" id="KW-1185">Reference proteome</keyword>
<feature type="region of interest" description="Disordered" evidence="1">
    <location>
        <begin position="1"/>
        <end position="120"/>
    </location>
</feature>
<feature type="compositionally biased region" description="Basic and acidic residues" evidence="1">
    <location>
        <begin position="80"/>
        <end position="95"/>
    </location>
</feature>
<protein>
    <submittedName>
        <fullName evidence="2">Uncharacterized protein</fullName>
    </submittedName>
</protein>